<evidence type="ECO:0000256" key="1">
    <source>
        <dbReference type="SAM" id="MobiDB-lite"/>
    </source>
</evidence>
<dbReference type="GeneID" id="41964091"/>
<dbReference type="AlphaFoldDB" id="A0A6P8AS49"/>
<gene>
    <name evidence="3" type="ORF">PgNI_09196</name>
</gene>
<reference evidence="3" key="1">
    <citation type="journal article" date="2019" name="Mol. Biol. Evol.">
        <title>Blast fungal genomes show frequent chromosomal changes, gene gains and losses, and effector gene turnover.</title>
        <authorList>
            <person name="Gomez Luciano L.B."/>
            <person name="Jason Tsai I."/>
            <person name="Chuma I."/>
            <person name="Tosa Y."/>
            <person name="Chen Y.H."/>
            <person name="Li J.Y."/>
            <person name="Li M.Y."/>
            <person name="Jade Lu M.Y."/>
            <person name="Nakayashiki H."/>
            <person name="Li W.H."/>
        </authorList>
    </citation>
    <scope>NUCLEOTIDE SEQUENCE</scope>
    <source>
        <strain evidence="3">NI907</strain>
    </source>
</reference>
<feature type="region of interest" description="Disordered" evidence="1">
    <location>
        <begin position="1"/>
        <end position="22"/>
    </location>
</feature>
<reference evidence="3" key="3">
    <citation type="submission" date="2025-08" db="UniProtKB">
        <authorList>
            <consortium name="RefSeq"/>
        </authorList>
    </citation>
    <scope>IDENTIFICATION</scope>
    <source>
        <strain evidence="3">NI907</strain>
    </source>
</reference>
<dbReference type="Proteomes" id="UP000515153">
    <property type="component" value="Unplaced"/>
</dbReference>
<accession>A0A6P8AS49</accession>
<proteinExistence type="predicted"/>
<sequence length="196" mass="21466">MPKTHLVNNETRNQYPVQANSDSPGMGMALPSYETAPPLDTNILDPTTLLLAAQAIHAQTTDSPPLYRLSLGISDLTDLTTSVDLMRVERKGRSRPLRLLPRSVRIAVIISAACEQPCCRAPPPWGLKKVRGLLSRKTTHVNALPVDPSGKRSEFGIPTFVKGADSVFTTDGREWAEWTKNAVAVMYEDKDGNIMA</sequence>
<name>A0A6P8AS49_PYRGI</name>
<dbReference type="KEGG" id="pgri:PgNI_09196"/>
<reference evidence="3" key="2">
    <citation type="submission" date="2019-10" db="EMBL/GenBank/DDBJ databases">
        <authorList>
            <consortium name="NCBI Genome Project"/>
        </authorList>
    </citation>
    <scope>NUCLEOTIDE SEQUENCE</scope>
    <source>
        <strain evidence="3">NI907</strain>
    </source>
</reference>
<evidence type="ECO:0000313" key="3">
    <source>
        <dbReference type="RefSeq" id="XP_030977731.1"/>
    </source>
</evidence>
<dbReference type="RefSeq" id="XP_030977731.1">
    <property type="nucleotide sequence ID" value="XM_031129183.1"/>
</dbReference>
<protein>
    <submittedName>
        <fullName evidence="3">Uncharacterized protein</fullName>
    </submittedName>
</protein>
<evidence type="ECO:0000313" key="2">
    <source>
        <dbReference type="Proteomes" id="UP000515153"/>
    </source>
</evidence>
<organism evidence="2 3">
    <name type="scientific">Pyricularia grisea</name>
    <name type="common">Crabgrass-specific blast fungus</name>
    <name type="synonym">Magnaporthe grisea</name>
    <dbReference type="NCBI Taxonomy" id="148305"/>
    <lineage>
        <taxon>Eukaryota</taxon>
        <taxon>Fungi</taxon>
        <taxon>Dikarya</taxon>
        <taxon>Ascomycota</taxon>
        <taxon>Pezizomycotina</taxon>
        <taxon>Sordariomycetes</taxon>
        <taxon>Sordariomycetidae</taxon>
        <taxon>Magnaporthales</taxon>
        <taxon>Pyriculariaceae</taxon>
        <taxon>Pyricularia</taxon>
    </lineage>
</organism>
<keyword evidence="2" id="KW-1185">Reference proteome</keyword>